<comment type="caution">
    <text evidence="4">The sequence shown here is derived from an EMBL/GenBank/DDBJ whole genome shotgun (WGS) entry which is preliminary data.</text>
</comment>
<dbReference type="RefSeq" id="WP_048918814.1">
    <property type="nucleotide sequence ID" value="NZ_CAKKMT010000001.1"/>
</dbReference>
<accession>A0ABU8DF21</accession>
<evidence type="ECO:0000313" key="4">
    <source>
        <dbReference type="EMBL" id="MEI2682100.1"/>
    </source>
</evidence>
<feature type="signal peptide" evidence="2">
    <location>
        <begin position="1"/>
        <end position="21"/>
    </location>
</feature>
<evidence type="ECO:0000313" key="5">
    <source>
        <dbReference type="Proteomes" id="UP001306592"/>
    </source>
</evidence>
<dbReference type="NCBIfam" id="NF007400">
    <property type="entry name" value="PRK09929.1"/>
    <property type="match status" value="1"/>
</dbReference>
<dbReference type="InterPro" id="IPR036275">
    <property type="entry name" value="YdgH-like_sf"/>
</dbReference>
<feature type="domain" description="YdgH/BhsA/McbA-like" evidence="3">
    <location>
        <begin position="37"/>
        <end position="89"/>
    </location>
</feature>
<sequence length="91" mass="9906">MMLKTKLATAAVLLFSLNAYSAELMTKVDFDKVSLQYEKVGDISVSDESAPMDAREALKAEADKLGADIYVVTSGEIDKKVRATAVAYKKK</sequence>
<feature type="chain" id="PRO_5046276500" evidence="2">
    <location>
        <begin position="22"/>
        <end position="91"/>
    </location>
</feature>
<gene>
    <name evidence="4" type="primary">yahO</name>
    <name evidence="4" type="ORF">V8N49_10565</name>
</gene>
<organism evidence="4 5">
    <name type="scientific">Erwinia aphidicola</name>
    <dbReference type="NCBI Taxonomy" id="68334"/>
    <lineage>
        <taxon>Bacteria</taxon>
        <taxon>Pseudomonadati</taxon>
        <taxon>Pseudomonadota</taxon>
        <taxon>Gammaproteobacteria</taxon>
        <taxon>Enterobacterales</taxon>
        <taxon>Erwiniaceae</taxon>
        <taxon>Erwinia</taxon>
    </lineage>
</organism>
<reference evidence="4 5" key="1">
    <citation type="submission" date="2024-02" db="EMBL/GenBank/DDBJ databases">
        <title>First report Erwinia aphidicola in onion in Chile.</title>
        <authorList>
            <person name="Valenzuela M."/>
            <person name="Pena M."/>
            <person name="Dutta B."/>
        </authorList>
    </citation>
    <scope>NUCLEOTIDE SEQUENCE [LARGE SCALE GENOMIC DNA]</scope>
    <source>
        <strain evidence="4 5">QCJ3A</strain>
    </source>
</reference>
<proteinExistence type="predicted"/>
<dbReference type="Pfam" id="PF07338">
    <property type="entry name" value="YdgH_BhsA-like"/>
    <property type="match status" value="1"/>
</dbReference>
<evidence type="ECO:0000259" key="3">
    <source>
        <dbReference type="Pfam" id="PF07338"/>
    </source>
</evidence>
<dbReference type="GeneID" id="89473480"/>
<dbReference type="InterPro" id="IPR010854">
    <property type="entry name" value="YdgH/BhsA/McbA-like_dom"/>
</dbReference>
<dbReference type="InterPro" id="IPR025543">
    <property type="entry name" value="Dodecin-like"/>
</dbReference>
<name>A0ABU8DF21_ERWAP</name>
<dbReference type="SUPFAM" id="SSF159871">
    <property type="entry name" value="YdgH-like"/>
    <property type="match status" value="1"/>
</dbReference>
<dbReference type="Gene3D" id="3.30.1660.10">
    <property type="entry name" value="Flavin-binding protein dodecin"/>
    <property type="match status" value="1"/>
</dbReference>
<evidence type="ECO:0000256" key="1">
    <source>
        <dbReference type="ARBA" id="ARBA00022729"/>
    </source>
</evidence>
<keyword evidence="5" id="KW-1185">Reference proteome</keyword>
<dbReference type="EMBL" id="JBANEI010000005">
    <property type="protein sequence ID" value="MEI2682100.1"/>
    <property type="molecule type" value="Genomic_DNA"/>
</dbReference>
<evidence type="ECO:0000256" key="2">
    <source>
        <dbReference type="SAM" id="SignalP"/>
    </source>
</evidence>
<keyword evidence="1 2" id="KW-0732">Signal</keyword>
<dbReference type="Proteomes" id="UP001306592">
    <property type="component" value="Unassembled WGS sequence"/>
</dbReference>
<protein>
    <submittedName>
        <fullName evidence="4">DUF1471 family periplasmic protein YahO</fullName>
    </submittedName>
</protein>